<proteinExistence type="predicted"/>
<feature type="transmembrane region" description="Helical" evidence="6">
    <location>
        <begin position="333"/>
        <end position="352"/>
    </location>
</feature>
<keyword evidence="5 6" id="KW-0472">Membrane</keyword>
<feature type="transmembrane region" description="Helical" evidence="6">
    <location>
        <begin position="254"/>
        <end position="270"/>
    </location>
</feature>
<evidence type="ECO:0000313" key="7">
    <source>
        <dbReference type="EMBL" id="MBC1796859.1"/>
    </source>
</evidence>
<keyword evidence="4 6" id="KW-1133">Transmembrane helix</keyword>
<evidence type="ECO:0000313" key="8">
    <source>
        <dbReference type="Proteomes" id="UP000548082"/>
    </source>
</evidence>
<dbReference type="GO" id="GO:0005886">
    <property type="term" value="C:plasma membrane"/>
    <property type="evidence" value="ECO:0007669"/>
    <property type="project" value="UniProtKB-SubCell"/>
</dbReference>
<dbReference type="Proteomes" id="UP000548082">
    <property type="component" value="Unassembled WGS sequence"/>
</dbReference>
<feature type="transmembrane region" description="Helical" evidence="6">
    <location>
        <begin position="74"/>
        <end position="94"/>
    </location>
</feature>
<evidence type="ECO:0000256" key="3">
    <source>
        <dbReference type="ARBA" id="ARBA00022692"/>
    </source>
</evidence>
<gene>
    <name evidence="7" type="ORF">HCA55_08970</name>
</gene>
<evidence type="ECO:0000256" key="2">
    <source>
        <dbReference type="ARBA" id="ARBA00022475"/>
    </source>
</evidence>
<reference evidence="7 8" key="1">
    <citation type="submission" date="2020-03" db="EMBL/GenBank/DDBJ databases">
        <title>Soil Listeria distribution.</title>
        <authorList>
            <person name="Liao J."/>
            <person name="Wiedmann M."/>
        </authorList>
    </citation>
    <scope>NUCLEOTIDE SEQUENCE [LARGE SCALE GENOMIC DNA]</scope>
    <source>
        <strain evidence="7 8">FSL L7-0990</strain>
    </source>
</reference>
<comment type="caution">
    <text evidence="7">The sequence shown here is derived from an EMBL/GenBank/DDBJ whole genome shotgun (WGS) entry which is preliminary data.</text>
</comment>
<feature type="transmembrane region" description="Helical" evidence="6">
    <location>
        <begin position="114"/>
        <end position="135"/>
    </location>
</feature>
<evidence type="ECO:0000256" key="6">
    <source>
        <dbReference type="SAM" id="Phobius"/>
    </source>
</evidence>
<feature type="transmembrane region" description="Helical" evidence="6">
    <location>
        <begin position="40"/>
        <end position="62"/>
    </location>
</feature>
<dbReference type="EMBL" id="JAARVD010000004">
    <property type="protein sequence ID" value="MBC1796859.1"/>
    <property type="molecule type" value="Genomic_DNA"/>
</dbReference>
<dbReference type="AlphaFoldDB" id="A0A842B3F0"/>
<feature type="transmembrane region" description="Helical" evidence="6">
    <location>
        <begin position="388"/>
        <end position="409"/>
    </location>
</feature>
<dbReference type="RefSeq" id="WP_185545047.1">
    <property type="nucleotide sequence ID" value="NZ_JAARVD010000004.1"/>
</dbReference>
<keyword evidence="3 6" id="KW-0812">Transmembrane</keyword>
<feature type="transmembrane region" description="Helical" evidence="6">
    <location>
        <begin position="291"/>
        <end position="313"/>
    </location>
</feature>
<name>A0A842B3F0_9LIST</name>
<feature type="transmembrane region" description="Helical" evidence="6">
    <location>
        <begin position="213"/>
        <end position="234"/>
    </location>
</feature>
<dbReference type="PANTHER" id="PTHR30250:SF28">
    <property type="entry name" value="POLYSACCHARIDE BIOSYNTHESIS PROTEIN"/>
    <property type="match status" value="1"/>
</dbReference>
<sequence length="419" mass="46413">MSMKKSFLLLLTGNTAGQLITLLISPILTRIYSPDDFGLFSVYTSLLVMLLSFSTLCLEKAVPLEKDIANVKQLIATSGFAVIIIALIVAVLGLTPWSLYTIYGVHTTYMNTLLLSLGLVFAGVYQVMSYQLLGVQHYKKLTNSKLIQAISNGASQLAISPMKVSSGFGLIIGDVIGRGVTTVYVTCDFFWKTKDIPVQLSKMTALLKKYRNFPLFSTWSTFLNVLSTQLIFLMLIRLYGVEITGYFSLTQKSIGMPITLIGGAISQIFYSEASRLFEKHAKKVLHLYLKIIKWCFLAGVIIFAGFAFISPTVFSLVFGSQWEFSGELYRSLVFLYIIQFAILPISQILYITGHQKGQLLIDALRLAGIIGGVFLLKMLDVSFEGSLYFYSGICGVSYIILGISGYIILKRNVQKGSSK</sequence>
<feature type="transmembrane region" description="Helical" evidence="6">
    <location>
        <begin position="7"/>
        <end position="28"/>
    </location>
</feature>
<protein>
    <submittedName>
        <fullName evidence="7">Oligosaccharide flippase family protein</fullName>
    </submittedName>
</protein>
<dbReference type="InterPro" id="IPR050833">
    <property type="entry name" value="Poly_Biosynth_Transport"/>
</dbReference>
<evidence type="ECO:0000256" key="1">
    <source>
        <dbReference type="ARBA" id="ARBA00004651"/>
    </source>
</evidence>
<accession>A0A842B3F0</accession>
<dbReference type="Pfam" id="PF13440">
    <property type="entry name" value="Polysacc_synt_3"/>
    <property type="match status" value="1"/>
</dbReference>
<dbReference type="PANTHER" id="PTHR30250">
    <property type="entry name" value="PST FAMILY PREDICTED COLANIC ACID TRANSPORTER"/>
    <property type="match status" value="1"/>
</dbReference>
<organism evidence="7 8">
    <name type="scientific">Listeria booriae</name>
    <dbReference type="NCBI Taxonomy" id="1552123"/>
    <lineage>
        <taxon>Bacteria</taxon>
        <taxon>Bacillati</taxon>
        <taxon>Bacillota</taxon>
        <taxon>Bacilli</taxon>
        <taxon>Bacillales</taxon>
        <taxon>Listeriaceae</taxon>
        <taxon>Listeria</taxon>
    </lineage>
</organism>
<keyword evidence="2" id="KW-1003">Cell membrane</keyword>
<evidence type="ECO:0000256" key="4">
    <source>
        <dbReference type="ARBA" id="ARBA00022989"/>
    </source>
</evidence>
<evidence type="ECO:0000256" key="5">
    <source>
        <dbReference type="ARBA" id="ARBA00023136"/>
    </source>
</evidence>
<comment type="subcellular location">
    <subcellularLocation>
        <location evidence="1">Cell membrane</location>
        <topology evidence="1">Multi-pass membrane protein</topology>
    </subcellularLocation>
</comment>